<dbReference type="Proteomes" id="UP000632535">
    <property type="component" value="Unassembled WGS sequence"/>
</dbReference>
<sequence>MTTSNGVRAAATPPTSLGGAFSDVVNAALGVVAAKVDDWSNKLDDVAAGGSTARPDAVEKVADDVAEGGDAKQQAGVRGVQAGIEGSNPVWAAVKGAWAGSSTPVKVAIVAAGVVVLVLSPVLLVVLLVTVPIVVVVSESRSAKK</sequence>
<feature type="transmembrane region" description="Helical" evidence="1">
    <location>
        <begin position="107"/>
        <end position="137"/>
    </location>
</feature>
<comment type="caution">
    <text evidence="2">The sequence shown here is derived from an EMBL/GenBank/DDBJ whole genome shotgun (WGS) entry which is preliminary data.</text>
</comment>
<keyword evidence="1" id="KW-1133">Transmembrane helix</keyword>
<reference evidence="3" key="1">
    <citation type="journal article" date="2019" name="Int. J. Syst. Evol. Microbiol.">
        <title>The Global Catalogue of Microorganisms (GCM) 10K type strain sequencing project: providing services to taxonomists for standard genome sequencing and annotation.</title>
        <authorList>
            <consortium name="The Broad Institute Genomics Platform"/>
            <consortium name="The Broad Institute Genome Sequencing Center for Infectious Disease"/>
            <person name="Wu L."/>
            <person name="Ma J."/>
        </authorList>
    </citation>
    <scope>NUCLEOTIDE SEQUENCE [LARGE SCALE GENOMIC DNA]</scope>
    <source>
        <strain evidence="3">CCM 8653</strain>
    </source>
</reference>
<evidence type="ECO:0000313" key="2">
    <source>
        <dbReference type="EMBL" id="GGI05149.1"/>
    </source>
</evidence>
<dbReference type="RefSeq" id="WP_188522065.1">
    <property type="nucleotide sequence ID" value="NZ_BMDG01000002.1"/>
</dbReference>
<gene>
    <name evidence="2" type="ORF">GCM10007368_04710</name>
</gene>
<evidence type="ECO:0000313" key="3">
    <source>
        <dbReference type="Proteomes" id="UP000632535"/>
    </source>
</evidence>
<dbReference type="EMBL" id="BMDG01000002">
    <property type="protein sequence ID" value="GGI05149.1"/>
    <property type="molecule type" value="Genomic_DNA"/>
</dbReference>
<accession>A0ABQ2B0T3</accession>
<evidence type="ECO:0000256" key="1">
    <source>
        <dbReference type="SAM" id="Phobius"/>
    </source>
</evidence>
<proteinExistence type="predicted"/>
<name>A0ABQ2B0T3_9MICO</name>
<keyword evidence="1" id="KW-0812">Transmembrane</keyword>
<keyword evidence="1" id="KW-0472">Membrane</keyword>
<organism evidence="2 3">
    <name type="scientific">Isoptericola cucumis</name>
    <dbReference type="NCBI Taxonomy" id="1776856"/>
    <lineage>
        <taxon>Bacteria</taxon>
        <taxon>Bacillati</taxon>
        <taxon>Actinomycetota</taxon>
        <taxon>Actinomycetes</taxon>
        <taxon>Micrococcales</taxon>
        <taxon>Promicromonosporaceae</taxon>
        <taxon>Isoptericola</taxon>
    </lineage>
</organism>
<protein>
    <submittedName>
        <fullName evidence="2">Uncharacterized protein</fullName>
    </submittedName>
</protein>
<keyword evidence="3" id="KW-1185">Reference proteome</keyword>